<evidence type="ECO:0000259" key="8">
    <source>
        <dbReference type="PROSITE" id="PS50255"/>
    </source>
</evidence>
<dbReference type="InterPro" id="IPR000262">
    <property type="entry name" value="FMN-dep_DH"/>
</dbReference>
<feature type="domain" description="FMN hydroxy acid dehydrogenase" evidence="9">
    <location>
        <begin position="42"/>
        <end position="255"/>
    </location>
</feature>
<dbReference type="Proteomes" id="UP001056436">
    <property type="component" value="Unassembled WGS sequence"/>
</dbReference>
<evidence type="ECO:0000256" key="1">
    <source>
        <dbReference type="ARBA" id="ARBA00001917"/>
    </source>
</evidence>
<evidence type="ECO:0000256" key="5">
    <source>
        <dbReference type="ARBA" id="ARBA00023004"/>
    </source>
</evidence>
<evidence type="ECO:0000256" key="6">
    <source>
        <dbReference type="RuleBase" id="RU362121"/>
    </source>
</evidence>
<evidence type="ECO:0000313" key="11">
    <source>
        <dbReference type="Proteomes" id="UP001056436"/>
    </source>
</evidence>
<keyword evidence="11" id="KW-1185">Reference proteome</keyword>
<organism evidence="10 11">
    <name type="scientific">Colletotrichum abscissum</name>
    <dbReference type="NCBI Taxonomy" id="1671311"/>
    <lineage>
        <taxon>Eukaryota</taxon>
        <taxon>Fungi</taxon>
        <taxon>Dikarya</taxon>
        <taxon>Ascomycota</taxon>
        <taxon>Pezizomycotina</taxon>
        <taxon>Sordariomycetes</taxon>
        <taxon>Hypocreomycetidae</taxon>
        <taxon>Glomerellales</taxon>
        <taxon>Glomerellaceae</taxon>
        <taxon>Colletotrichum</taxon>
        <taxon>Colletotrichum acutatum species complex</taxon>
    </lineage>
</organism>
<comment type="similarity">
    <text evidence="6">Belongs to the cytochrome b5 family.</text>
</comment>
<feature type="domain" description="Cytochrome b5 heme-binding" evidence="8">
    <location>
        <begin position="1"/>
        <end position="65"/>
    </location>
</feature>
<dbReference type="InterPro" id="IPR001199">
    <property type="entry name" value="Cyt_B5-like_heme/steroid-bd"/>
</dbReference>
<gene>
    <name evidence="10" type="ORF">CABS02_08083</name>
</gene>
<protein>
    <submittedName>
        <fullName evidence="10">Cytochrome b2</fullName>
    </submittedName>
</protein>
<dbReference type="PROSITE" id="PS51349">
    <property type="entry name" value="FMN_HYDROXY_ACID_DH_2"/>
    <property type="match status" value="1"/>
</dbReference>
<dbReference type="SUPFAM" id="SSF51395">
    <property type="entry name" value="FMN-linked oxidoreductases"/>
    <property type="match status" value="1"/>
</dbReference>
<dbReference type="PROSITE" id="PS00191">
    <property type="entry name" value="CYTOCHROME_B5_1"/>
    <property type="match status" value="1"/>
</dbReference>
<dbReference type="InterPro" id="IPR018506">
    <property type="entry name" value="Cyt_B5_heme-BS"/>
</dbReference>
<dbReference type="Gene3D" id="3.10.120.10">
    <property type="entry name" value="Cytochrome b5-like heme/steroid binding domain"/>
    <property type="match status" value="1"/>
</dbReference>
<dbReference type="InterPro" id="IPR036400">
    <property type="entry name" value="Cyt_B5-like_heme/steroid_sf"/>
</dbReference>
<dbReference type="Pfam" id="PF01070">
    <property type="entry name" value="FMN_dh"/>
    <property type="match status" value="1"/>
</dbReference>
<dbReference type="PRINTS" id="PR00363">
    <property type="entry name" value="CYTOCHROMEB5"/>
</dbReference>
<keyword evidence="2 6" id="KW-0349">Heme</keyword>
<evidence type="ECO:0000256" key="3">
    <source>
        <dbReference type="ARBA" id="ARBA00022723"/>
    </source>
</evidence>
<dbReference type="GO" id="GO:0046872">
    <property type="term" value="F:metal ion binding"/>
    <property type="evidence" value="ECO:0007669"/>
    <property type="project" value="UniProtKB-UniRule"/>
</dbReference>
<dbReference type="GO" id="GO:0016491">
    <property type="term" value="F:oxidoreductase activity"/>
    <property type="evidence" value="ECO:0007669"/>
    <property type="project" value="UniProtKB-KW"/>
</dbReference>
<dbReference type="OrthoDB" id="1925334at2759"/>
<dbReference type="Gene3D" id="3.20.20.70">
    <property type="entry name" value="Aldolase class I"/>
    <property type="match status" value="1"/>
</dbReference>
<sequence>MALSCWIVINKIAYDVTQFVGSHPGGEAVLLSYAGRDATDAFVPLHPPGTLKDCLSAEQNLGPVTENEESSRGNSGVVCSDENLSTKRPSLSAIVNIADFEKAAETILSKQSYASPFFIAPAGGGKLANSEGEVLLTRAAARHGILQWVCNNAGCTMDQMAAARSGRQTLYWQIYAKSDLKKSERELRHALELGYTGFALTVDAVLPGLRERDVRNSLDDVAAKHNTSASMEEEEEGGGGERGSEFYYGTTIKRP</sequence>
<proteinExistence type="inferred from homology"/>
<keyword evidence="5 6" id="KW-0408">Iron</keyword>
<dbReference type="PANTHER" id="PTHR10578">
    <property type="entry name" value="S -2-HYDROXY-ACID OXIDASE-RELATED"/>
    <property type="match status" value="1"/>
</dbReference>
<evidence type="ECO:0000313" key="10">
    <source>
        <dbReference type="EMBL" id="KAI3549255.1"/>
    </source>
</evidence>
<feature type="region of interest" description="Disordered" evidence="7">
    <location>
        <begin position="221"/>
        <end position="255"/>
    </location>
</feature>
<dbReference type="PANTHER" id="PTHR10578:SF104">
    <property type="entry name" value="CYTOCHROME B2, MITOCHONDRIAL-RELATED"/>
    <property type="match status" value="1"/>
</dbReference>
<dbReference type="InterPro" id="IPR013785">
    <property type="entry name" value="Aldolase_TIM"/>
</dbReference>
<keyword evidence="3 6" id="KW-0479">Metal-binding</keyword>
<evidence type="ECO:0000256" key="2">
    <source>
        <dbReference type="ARBA" id="ARBA00022617"/>
    </source>
</evidence>
<accession>A0A9Q0B1V9</accession>
<evidence type="ECO:0000259" key="9">
    <source>
        <dbReference type="PROSITE" id="PS51349"/>
    </source>
</evidence>
<reference evidence="10" key="1">
    <citation type="submission" date="2019-01" db="EMBL/GenBank/DDBJ databases">
        <title>Colletotrichum abscissum LGMF1257.</title>
        <authorList>
            <person name="Baroncelli R."/>
        </authorList>
    </citation>
    <scope>NUCLEOTIDE SEQUENCE</scope>
    <source>
        <strain evidence="10">Ca142</strain>
    </source>
</reference>
<dbReference type="EMBL" id="SDAQ01000046">
    <property type="protein sequence ID" value="KAI3549255.1"/>
    <property type="molecule type" value="Genomic_DNA"/>
</dbReference>
<dbReference type="SMART" id="SM01117">
    <property type="entry name" value="Cyt-b5"/>
    <property type="match status" value="1"/>
</dbReference>
<dbReference type="SUPFAM" id="SSF55856">
    <property type="entry name" value="Cytochrome b5-like heme/steroid binding domain"/>
    <property type="match status" value="1"/>
</dbReference>
<evidence type="ECO:0000256" key="7">
    <source>
        <dbReference type="SAM" id="MobiDB-lite"/>
    </source>
</evidence>
<dbReference type="AlphaFoldDB" id="A0A9Q0B1V9"/>
<dbReference type="PROSITE" id="PS50255">
    <property type="entry name" value="CYTOCHROME_B5_2"/>
    <property type="match status" value="1"/>
</dbReference>
<comment type="cofactor">
    <cofactor evidence="1">
        <name>FMN</name>
        <dbReference type="ChEBI" id="CHEBI:58210"/>
    </cofactor>
</comment>
<dbReference type="Pfam" id="PF00173">
    <property type="entry name" value="Cyt-b5"/>
    <property type="match status" value="1"/>
</dbReference>
<dbReference type="GO" id="GO:0020037">
    <property type="term" value="F:heme binding"/>
    <property type="evidence" value="ECO:0007669"/>
    <property type="project" value="UniProtKB-UniRule"/>
</dbReference>
<name>A0A9Q0B1V9_9PEZI</name>
<dbReference type="InterPro" id="IPR037396">
    <property type="entry name" value="FMN_HAD"/>
</dbReference>
<comment type="caution">
    <text evidence="10">The sequence shown here is derived from an EMBL/GenBank/DDBJ whole genome shotgun (WGS) entry which is preliminary data.</text>
</comment>
<keyword evidence="4" id="KW-0560">Oxidoreductase</keyword>
<evidence type="ECO:0000256" key="4">
    <source>
        <dbReference type="ARBA" id="ARBA00023002"/>
    </source>
</evidence>